<dbReference type="RefSeq" id="WP_227205260.1">
    <property type="nucleotide sequence ID" value="NZ_JAJCLO010000001.1"/>
</dbReference>
<dbReference type="EMBL" id="JAQSVD010000003">
    <property type="protein sequence ID" value="MDE1470049.1"/>
    <property type="molecule type" value="Genomic_DNA"/>
</dbReference>
<sequence length="101" mass="11382">MTIHLPESHYTLTTLITPEDMPDQAILKAPTQAAQALVETIISRTGKVPCVKELNLEEGLELYCQNDIWVDKEVLKDMEPEPGKERKEPNRPNVKESESPA</sequence>
<dbReference type="Proteomes" id="UP001215087">
    <property type="component" value="Unassembled WGS sequence"/>
</dbReference>
<evidence type="ECO:0000256" key="1">
    <source>
        <dbReference type="SAM" id="MobiDB-lite"/>
    </source>
</evidence>
<feature type="region of interest" description="Disordered" evidence="1">
    <location>
        <begin position="75"/>
        <end position="101"/>
    </location>
</feature>
<name>A0ABT5UNQ4_EUBLI</name>
<evidence type="ECO:0000313" key="3">
    <source>
        <dbReference type="Proteomes" id="UP001215087"/>
    </source>
</evidence>
<gene>
    <name evidence="2" type="ORF">PTZ04_07255</name>
</gene>
<evidence type="ECO:0000313" key="2">
    <source>
        <dbReference type="EMBL" id="MDE1470049.1"/>
    </source>
</evidence>
<reference evidence="2 3" key="1">
    <citation type="submission" date="2023-02" db="EMBL/GenBank/DDBJ databases">
        <title>Comparative genome analysis of Eubacterium limosum species.</title>
        <authorList>
            <person name="Bak J.E."/>
        </authorList>
    </citation>
    <scope>NUCLEOTIDE SEQUENCE [LARGE SCALE GENOMIC DNA]</scope>
    <source>
        <strain evidence="2 3">KGMB01548</strain>
    </source>
</reference>
<protein>
    <submittedName>
        <fullName evidence="2">Uncharacterized protein</fullName>
    </submittedName>
</protein>
<comment type="caution">
    <text evidence="2">The sequence shown here is derived from an EMBL/GenBank/DDBJ whole genome shotgun (WGS) entry which is preliminary data.</text>
</comment>
<keyword evidence="3" id="KW-1185">Reference proteome</keyword>
<accession>A0ABT5UNQ4</accession>
<organism evidence="2 3">
    <name type="scientific">Eubacterium limosum</name>
    <dbReference type="NCBI Taxonomy" id="1736"/>
    <lineage>
        <taxon>Bacteria</taxon>
        <taxon>Bacillati</taxon>
        <taxon>Bacillota</taxon>
        <taxon>Clostridia</taxon>
        <taxon>Eubacteriales</taxon>
        <taxon>Eubacteriaceae</taxon>
        <taxon>Eubacterium</taxon>
    </lineage>
</organism>
<proteinExistence type="predicted"/>